<dbReference type="InterPro" id="IPR003583">
    <property type="entry name" value="Hlx-hairpin-Hlx_DNA-bd_motif"/>
</dbReference>
<dbReference type="STRING" id="1074467.JP39_04880"/>
<evidence type="ECO:0000256" key="1">
    <source>
        <dbReference type="SAM" id="Phobius"/>
    </source>
</evidence>
<dbReference type="InterPro" id="IPR010994">
    <property type="entry name" value="RuvA_2-like"/>
</dbReference>
<dbReference type="EMBL" id="CP012559">
    <property type="protein sequence ID" value="ALB28745.1"/>
    <property type="molecule type" value="Genomic_DNA"/>
</dbReference>
<evidence type="ECO:0000313" key="4">
    <source>
        <dbReference type="Proteomes" id="UP000061546"/>
    </source>
</evidence>
<feature type="transmembrane region" description="Helical" evidence="1">
    <location>
        <begin position="12"/>
        <end position="30"/>
    </location>
</feature>
<keyword evidence="4" id="KW-1185">Reference proteome</keyword>
<dbReference type="GO" id="GO:0006281">
    <property type="term" value="P:DNA repair"/>
    <property type="evidence" value="ECO:0007669"/>
    <property type="project" value="InterPro"/>
</dbReference>
<dbReference type="RefSeq" id="WP_041499431.1">
    <property type="nucleotide sequence ID" value="NZ_BJDV01000011.1"/>
</dbReference>
<dbReference type="InterPro" id="IPR051675">
    <property type="entry name" value="Endo/Exo/Phosphatase_dom_1"/>
</dbReference>
<proteinExistence type="predicted"/>
<dbReference type="GO" id="GO:0003677">
    <property type="term" value="F:DNA binding"/>
    <property type="evidence" value="ECO:0007669"/>
    <property type="project" value="InterPro"/>
</dbReference>
<name>A0A0K2LBV4_9LACO</name>
<evidence type="ECO:0000259" key="2">
    <source>
        <dbReference type="SMART" id="SM00278"/>
    </source>
</evidence>
<evidence type="ECO:0000313" key="3">
    <source>
        <dbReference type="EMBL" id="ALB28745.1"/>
    </source>
</evidence>
<organism evidence="3 4">
    <name type="scientific">Companilactobacillus heilongjiangensis</name>
    <dbReference type="NCBI Taxonomy" id="1074467"/>
    <lineage>
        <taxon>Bacteria</taxon>
        <taxon>Bacillati</taxon>
        <taxon>Bacillota</taxon>
        <taxon>Bacilli</taxon>
        <taxon>Lactobacillales</taxon>
        <taxon>Lactobacillaceae</taxon>
        <taxon>Companilactobacillus</taxon>
    </lineage>
</organism>
<dbReference type="Proteomes" id="UP000061546">
    <property type="component" value="Chromosome"/>
</dbReference>
<dbReference type="InterPro" id="IPR004509">
    <property type="entry name" value="Competence_ComEA_HhH"/>
</dbReference>
<dbReference type="NCBIfam" id="TIGR00426">
    <property type="entry name" value="competence protein ComEA helix-hairpin-helix repeat region"/>
    <property type="match status" value="1"/>
</dbReference>
<gene>
    <name evidence="3" type="ORF">JP39_04880</name>
</gene>
<dbReference type="Pfam" id="PF10531">
    <property type="entry name" value="SLBB"/>
    <property type="match status" value="1"/>
</dbReference>
<keyword evidence="1" id="KW-1133">Transmembrane helix</keyword>
<dbReference type="GO" id="GO:0015628">
    <property type="term" value="P:protein secretion by the type II secretion system"/>
    <property type="evidence" value="ECO:0007669"/>
    <property type="project" value="TreeGrafter"/>
</dbReference>
<accession>A0A0K2LBV4</accession>
<dbReference type="Gene3D" id="1.10.150.280">
    <property type="entry name" value="AF1531-like domain"/>
    <property type="match status" value="1"/>
</dbReference>
<dbReference type="PANTHER" id="PTHR21180:SF32">
    <property type="entry name" value="ENDONUCLEASE_EXONUCLEASE_PHOSPHATASE FAMILY DOMAIN-CONTAINING PROTEIN 1"/>
    <property type="match status" value="1"/>
</dbReference>
<protein>
    <recommendedName>
        <fullName evidence="2">Helix-hairpin-helix DNA-binding motif class 1 domain-containing protein</fullName>
    </recommendedName>
</protein>
<feature type="domain" description="Helix-hairpin-helix DNA-binding motif class 1" evidence="2">
    <location>
        <begin position="185"/>
        <end position="204"/>
    </location>
</feature>
<dbReference type="KEGG" id="lhi:JP39_04880"/>
<dbReference type="InterPro" id="IPR019554">
    <property type="entry name" value="Soluble_ligand-bd"/>
</dbReference>
<keyword evidence="1" id="KW-0812">Transmembrane</keyword>
<dbReference type="Pfam" id="PF12836">
    <property type="entry name" value="HHH_3"/>
    <property type="match status" value="1"/>
</dbReference>
<dbReference type="PANTHER" id="PTHR21180">
    <property type="entry name" value="ENDONUCLEASE/EXONUCLEASE/PHOSPHATASE FAMILY DOMAIN-CONTAINING PROTEIN 1"/>
    <property type="match status" value="1"/>
</dbReference>
<dbReference type="AlphaFoldDB" id="A0A0K2LBV4"/>
<dbReference type="OrthoDB" id="9790239at2"/>
<sequence length="207" mass="22156">MENILDYFKRNKMIVLVGLVVIALGTGYYLTQRHQTATVKNDLKTETKVSAAKKEDKVAKAPKSKVVVVDIQGAVKTPGVYRLQAGAIVQDALKMAGGLIPNADVKQLNQAKKLTDQMQIYVPVVGEKSAGSSASGSNGSGGDKKVVNINTATVDDFKNVSGVGPKKAEKIIAFREKNGEFKQLHDLTKVSGIGEKSLDSLKDQLTV</sequence>
<feature type="domain" description="Helix-hairpin-helix DNA-binding motif class 1" evidence="2">
    <location>
        <begin position="155"/>
        <end position="174"/>
    </location>
</feature>
<dbReference type="GO" id="GO:0015627">
    <property type="term" value="C:type II protein secretion system complex"/>
    <property type="evidence" value="ECO:0007669"/>
    <property type="project" value="TreeGrafter"/>
</dbReference>
<keyword evidence="1" id="KW-0472">Membrane</keyword>
<dbReference type="SUPFAM" id="SSF47781">
    <property type="entry name" value="RuvA domain 2-like"/>
    <property type="match status" value="1"/>
</dbReference>
<reference evidence="3 4" key="1">
    <citation type="submission" date="2015-08" db="EMBL/GenBank/DDBJ databases">
        <title>Genomic sequence of Lactobacillus heilongjiangensis DSM 28069, isolated from Chinese traditional pickle.</title>
        <authorList>
            <person name="Jiang X."/>
            <person name="Zheng B."/>
            <person name="Cheng H."/>
        </authorList>
    </citation>
    <scope>NUCLEOTIDE SEQUENCE [LARGE SCALE GENOMIC DNA]</scope>
    <source>
        <strain evidence="3 4">DSM 28069</strain>
    </source>
</reference>
<dbReference type="SMART" id="SM00278">
    <property type="entry name" value="HhH1"/>
    <property type="match status" value="2"/>
</dbReference>
<dbReference type="Gene3D" id="3.10.560.10">
    <property type="entry name" value="Outer membrane lipoprotein wza domain like"/>
    <property type="match status" value="1"/>
</dbReference>